<evidence type="ECO:0000256" key="3">
    <source>
        <dbReference type="ARBA" id="ARBA00022741"/>
    </source>
</evidence>
<dbReference type="Pfam" id="PF00106">
    <property type="entry name" value="adh_short"/>
    <property type="match status" value="1"/>
</dbReference>
<keyword evidence="6" id="KW-0560">Oxidoreductase</keyword>
<organism evidence="7 8">
    <name type="scientific">Aeromicrobium endophyticum</name>
    <dbReference type="NCBI Taxonomy" id="2292704"/>
    <lineage>
        <taxon>Bacteria</taxon>
        <taxon>Bacillati</taxon>
        <taxon>Actinomycetota</taxon>
        <taxon>Actinomycetes</taxon>
        <taxon>Propionibacteriales</taxon>
        <taxon>Nocardioidaceae</taxon>
        <taxon>Aeromicrobium</taxon>
    </lineage>
</organism>
<name>A0A371PDK8_9ACTN</name>
<proteinExistence type="inferred from homology"/>
<reference evidence="7 8" key="1">
    <citation type="submission" date="2018-08" db="EMBL/GenBank/DDBJ databases">
        <title>Aeromicrobium sp. M2KJ-4, whole genome shotgun sequence.</title>
        <authorList>
            <person name="Tuo L."/>
        </authorList>
    </citation>
    <scope>NUCLEOTIDE SEQUENCE [LARGE SCALE GENOMIC DNA]</scope>
    <source>
        <strain evidence="7 8">M2KJ-4</strain>
    </source>
</reference>
<keyword evidence="8" id="KW-1185">Reference proteome</keyword>
<keyword evidence="2" id="KW-0808">Transferase</keyword>
<keyword evidence="4" id="KW-0418">Kinase</keyword>
<evidence type="ECO:0000256" key="5">
    <source>
        <dbReference type="ARBA" id="ARBA00022840"/>
    </source>
</evidence>
<dbReference type="Proteomes" id="UP000265581">
    <property type="component" value="Unassembled WGS sequence"/>
</dbReference>
<dbReference type="RefSeq" id="WP_119704098.1">
    <property type="nucleotide sequence ID" value="NZ_JBHSOI010000001.1"/>
</dbReference>
<dbReference type="AlphaFoldDB" id="A0A371PDK8"/>
<evidence type="ECO:0000313" key="7">
    <source>
        <dbReference type="EMBL" id="REK73987.1"/>
    </source>
</evidence>
<dbReference type="PROSITE" id="PS01128">
    <property type="entry name" value="SHIKIMATE_KINASE"/>
    <property type="match status" value="1"/>
</dbReference>
<dbReference type="NCBIfam" id="NF006119">
    <property type="entry name" value="PRK08264.1-5"/>
    <property type="match status" value="1"/>
</dbReference>
<dbReference type="InterPro" id="IPR036291">
    <property type="entry name" value="NAD(P)-bd_dom_sf"/>
</dbReference>
<keyword evidence="5" id="KW-0067">ATP-binding</keyword>
<dbReference type="InterPro" id="IPR023000">
    <property type="entry name" value="Shikimate_kinase_CS"/>
</dbReference>
<dbReference type="GO" id="GO:0005524">
    <property type="term" value="F:ATP binding"/>
    <property type="evidence" value="ECO:0007669"/>
    <property type="project" value="UniProtKB-KW"/>
</dbReference>
<evidence type="ECO:0000256" key="2">
    <source>
        <dbReference type="ARBA" id="ARBA00022679"/>
    </source>
</evidence>
<accession>A0A371PDK8</accession>
<evidence type="ECO:0000256" key="6">
    <source>
        <dbReference type="ARBA" id="ARBA00023002"/>
    </source>
</evidence>
<dbReference type="PANTHER" id="PTHR44169:SF6">
    <property type="entry name" value="NADPH-DEPENDENT 1-ACYLDIHYDROXYACETONE PHOSPHATE REDUCTASE"/>
    <property type="match status" value="1"/>
</dbReference>
<comment type="caution">
    <text evidence="7">The sequence shown here is derived from an EMBL/GenBank/DDBJ whole genome shotgun (WGS) entry which is preliminary data.</text>
</comment>
<dbReference type="EMBL" id="QUBR01000001">
    <property type="protein sequence ID" value="REK73987.1"/>
    <property type="molecule type" value="Genomic_DNA"/>
</dbReference>
<sequence>MTSIDQQIAFVTGASRGLGKELVTQLLERGARKVYATARDASTINTTDGRVVALQLDVTDAGSVRRAAEAAPDVTMLVNNAGIVTGARVLDVDQTDIRREFETNFFGPLQVTSALAPAIVANGGGVVLDIHSALSWVSFGGAYETTKAAFWSATNAFRLALAPQGVQVVGLHVGYMDTDMVAAIDAPKASPVDVVRQALDAIEAGQLEVLADDVSRQVKAGLSAPIEAMYPQVAPAV</sequence>
<keyword evidence="3" id="KW-0547">Nucleotide-binding</keyword>
<dbReference type="PRINTS" id="PR00081">
    <property type="entry name" value="GDHRDH"/>
</dbReference>
<dbReference type="SUPFAM" id="SSF51735">
    <property type="entry name" value="NAD(P)-binding Rossmann-fold domains"/>
    <property type="match status" value="1"/>
</dbReference>
<protein>
    <submittedName>
        <fullName evidence="7">SDR family NAD(P)-dependent oxidoreductase</fullName>
    </submittedName>
</protein>
<dbReference type="InterPro" id="IPR002347">
    <property type="entry name" value="SDR_fam"/>
</dbReference>
<dbReference type="Gene3D" id="3.40.50.720">
    <property type="entry name" value="NAD(P)-binding Rossmann-like Domain"/>
    <property type="match status" value="1"/>
</dbReference>
<evidence type="ECO:0000256" key="1">
    <source>
        <dbReference type="ARBA" id="ARBA00006484"/>
    </source>
</evidence>
<gene>
    <name evidence="7" type="ORF">DX116_03125</name>
</gene>
<dbReference type="OrthoDB" id="3212478at2"/>
<dbReference type="PANTHER" id="PTHR44169">
    <property type="entry name" value="NADPH-DEPENDENT 1-ACYLDIHYDROXYACETONE PHOSPHATE REDUCTASE"/>
    <property type="match status" value="1"/>
</dbReference>
<comment type="similarity">
    <text evidence="1">Belongs to the short-chain dehydrogenases/reductases (SDR) family.</text>
</comment>
<evidence type="ECO:0000256" key="4">
    <source>
        <dbReference type="ARBA" id="ARBA00022777"/>
    </source>
</evidence>
<dbReference type="GO" id="GO:0016491">
    <property type="term" value="F:oxidoreductase activity"/>
    <property type="evidence" value="ECO:0007669"/>
    <property type="project" value="UniProtKB-KW"/>
</dbReference>
<dbReference type="GO" id="GO:0016301">
    <property type="term" value="F:kinase activity"/>
    <property type="evidence" value="ECO:0007669"/>
    <property type="project" value="UniProtKB-KW"/>
</dbReference>
<evidence type="ECO:0000313" key="8">
    <source>
        <dbReference type="Proteomes" id="UP000265581"/>
    </source>
</evidence>